<gene>
    <name evidence="3" type="ORF">PLEOSDRAFT_1091285</name>
</gene>
<dbReference type="GO" id="GO:0000278">
    <property type="term" value="P:mitotic cell cycle"/>
    <property type="evidence" value="ECO:0007669"/>
    <property type="project" value="TreeGrafter"/>
</dbReference>
<dbReference type="AlphaFoldDB" id="A0A067P1A8"/>
<reference evidence="4" key="1">
    <citation type="journal article" date="2014" name="Proc. Natl. Acad. Sci. U.S.A.">
        <title>Extensive sampling of basidiomycete genomes demonstrates inadequacy of the white-rot/brown-rot paradigm for wood decay fungi.</title>
        <authorList>
            <person name="Riley R."/>
            <person name="Salamov A.A."/>
            <person name="Brown D.W."/>
            <person name="Nagy L.G."/>
            <person name="Floudas D."/>
            <person name="Held B.W."/>
            <person name="Levasseur A."/>
            <person name="Lombard V."/>
            <person name="Morin E."/>
            <person name="Otillar R."/>
            <person name="Lindquist E.A."/>
            <person name="Sun H."/>
            <person name="LaButti K.M."/>
            <person name="Schmutz J."/>
            <person name="Jabbour D."/>
            <person name="Luo H."/>
            <person name="Baker S.E."/>
            <person name="Pisabarro A.G."/>
            <person name="Walton J.D."/>
            <person name="Blanchette R.A."/>
            <person name="Henrissat B."/>
            <person name="Martin F."/>
            <person name="Cullen D."/>
            <person name="Hibbett D.S."/>
            <person name="Grigoriev I.V."/>
        </authorList>
    </citation>
    <scope>NUCLEOTIDE SEQUENCE [LARGE SCALE GENOMIC DNA]</scope>
    <source>
        <strain evidence="4">PC15</strain>
    </source>
</reference>
<dbReference type="VEuPathDB" id="FungiDB:PLEOSDRAFT_1091285"/>
<dbReference type="HOGENOM" id="CLU_020126_0_0_1"/>
<evidence type="ECO:0000313" key="4">
    <source>
        <dbReference type="Proteomes" id="UP000027073"/>
    </source>
</evidence>
<feature type="region of interest" description="Disordered" evidence="2">
    <location>
        <begin position="224"/>
        <end position="451"/>
    </location>
</feature>
<dbReference type="GO" id="GO:0005737">
    <property type="term" value="C:cytoplasm"/>
    <property type="evidence" value="ECO:0007669"/>
    <property type="project" value="TreeGrafter"/>
</dbReference>
<evidence type="ECO:0000256" key="2">
    <source>
        <dbReference type="SAM" id="MobiDB-lite"/>
    </source>
</evidence>
<dbReference type="GO" id="GO:0005814">
    <property type="term" value="C:centriole"/>
    <property type="evidence" value="ECO:0007669"/>
    <property type="project" value="TreeGrafter"/>
</dbReference>
<evidence type="ECO:0000313" key="3">
    <source>
        <dbReference type="EMBL" id="KDQ33020.1"/>
    </source>
</evidence>
<protein>
    <recommendedName>
        <fullName evidence="5">WD40 repeat-like protein</fullName>
    </recommendedName>
</protein>
<dbReference type="STRING" id="1137138.A0A067P1A8"/>
<feature type="compositionally biased region" description="Basic and acidic residues" evidence="2">
    <location>
        <begin position="270"/>
        <end position="283"/>
    </location>
</feature>
<accession>A0A067P1A8</accession>
<dbReference type="GO" id="GO:0036064">
    <property type="term" value="C:ciliary basal body"/>
    <property type="evidence" value="ECO:0007669"/>
    <property type="project" value="TreeGrafter"/>
</dbReference>
<proteinExistence type="predicted"/>
<dbReference type="OrthoDB" id="1602884at2759"/>
<dbReference type="GO" id="GO:0000922">
    <property type="term" value="C:spindle pole"/>
    <property type="evidence" value="ECO:0007669"/>
    <property type="project" value="TreeGrafter"/>
</dbReference>
<dbReference type="Proteomes" id="UP000027073">
    <property type="component" value="Unassembled WGS sequence"/>
</dbReference>
<dbReference type="InParanoid" id="A0A067P1A8"/>
<dbReference type="InterPro" id="IPR015943">
    <property type="entry name" value="WD40/YVTN_repeat-like_dom_sf"/>
</dbReference>
<dbReference type="InterPro" id="IPR001680">
    <property type="entry name" value="WD40_rpt"/>
</dbReference>
<name>A0A067P1A8_PLEO1</name>
<feature type="compositionally biased region" description="Polar residues" evidence="2">
    <location>
        <begin position="321"/>
        <end position="335"/>
    </location>
</feature>
<feature type="compositionally biased region" description="Low complexity" evidence="2">
    <location>
        <begin position="425"/>
        <end position="436"/>
    </location>
</feature>
<organism evidence="3 4">
    <name type="scientific">Pleurotus ostreatus (strain PC15)</name>
    <name type="common">Oyster mushroom</name>
    <dbReference type="NCBI Taxonomy" id="1137138"/>
    <lineage>
        <taxon>Eukaryota</taxon>
        <taxon>Fungi</taxon>
        <taxon>Dikarya</taxon>
        <taxon>Basidiomycota</taxon>
        <taxon>Agaricomycotina</taxon>
        <taxon>Agaricomycetes</taxon>
        <taxon>Agaricomycetidae</taxon>
        <taxon>Agaricales</taxon>
        <taxon>Pleurotineae</taxon>
        <taxon>Pleurotaceae</taxon>
        <taxon>Pleurotus</taxon>
    </lineage>
</organism>
<dbReference type="PANTHER" id="PTHR44414">
    <property type="entry name" value="PROTEIN NEDD1"/>
    <property type="match status" value="1"/>
</dbReference>
<dbReference type="PANTHER" id="PTHR44414:SF1">
    <property type="entry name" value="PROTEIN NEDD1"/>
    <property type="match status" value="1"/>
</dbReference>
<dbReference type="GO" id="GO:0043015">
    <property type="term" value="F:gamma-tubulin binding"/>
    <property type="evidence" value="ECO:0007669"/>
    <property type="project" value="TreeGrafter"/>
</dbReference>
<dbReference type="Gene3D" id="2.130.10.10">
    <property type="entry name" value="YVTN repeat-like/Quinoprotein amine dehydrogenase"/>
    <property type="match status" value="1"/>
</dbReference>
<dbReference type="EMBL" id="KL198004">
    <property type="protein sequence ID" value="KDQ33020.1"/>
    <property type="molecule type" value="Genomic_DNA"/>
</dbReference>
<dbReference type="InterPro" id="IPR052818">
    <property type="entry name" value="NEDD1_Spindle_Assembly"/>
</dbReference>
<feature type="compositionally biased region" description="Low complexity" evidence="2">
    <location>
        <begin position="231"/>
        <end position="257"/>
    </location>
</feature>
<dbReference type="InterPro" id="IPR036322">
    <property type="entry name" value="WD40_repeat_dom_sf"/>
</dbReference>
<dbReference type="SUPFAM" id="SSF50978">
    <property type="entry name" value="WD40 repeat-like"/>
    <property type="match status" value="1"/>
</dbReference>
<keyword evidence="1" id="KW-0175">Coiled coil</keyword>
<feature type="coiled-coil region" evidence="1">
    <location>
        <begin position="600"/>
        <end position="627"/>
    </location>
</feature>
<feature type="compositionally biased region" description="Low complexity" evidence="2">
    <location>
        <begin position="371"/>
        <end position="417"/>
    </location>
</feature>
<sequence length="628" mass="66705">MSLAEPNSRVLVKDGSSLIGKTTQTLESHTSVISSISLSNDASLLASATSAVVHVYNLATGSNSVLRGLALAGQSIGACAFHSHSRTRLLLGIGRQFVVYDTTRPSSPVKTIPLDTSSSGDINAISSSPFSKSLVAVSTTGGYLGLIDLEKEKGLFRTLNLGVAVPSMSFSQDGASVYLGTCDGRLLVVDLRALEKPPKEVTVNPDNKPITAIAIQSKSQAQEALKKDKVASTSKVTTSSRGAISHKTTPKSPSKPLSSKKSKTPAMADADAKARSQPEETKGLNDSQISVQLETLSAFKAPSKSKVSTTKADSPKVSKAKTLTSLASPSRTTASARPAKVSSPSKLSKDGPRKPRTMPTEQDSRPRSRQSVISSASRTVSSTSTTGPSTGSRVSSMTSARSASSLSSRTTSSATSSKQTRKVSRTSTRMTSRTPSPDLPGVTADPATPIPAARKRAALGVLGLGTPEVNRWIEAGNGGGEAEARKDKGKGKAVGFQETLDTFEDGDEGEDDKENECSLVISPLRRGKPAQHDWAAASPTRFAMPSSPGVPTTGPAHELLRTIVKDVMCDFQQESRNEMVGLHLDMLRMGRNWKKDMKEMMEYMGSLKALQEENLRLREENERLRRGY</sequence>
<dbReference type="GO" id="GO:0007020">
    <property type="term" value="P:microtubule nucleation"/>
    <property type="evidence" value="ECO:0007669"/>
    <property type="project" value="TreeGrafter"/>
</dbReference>
<evidence type="ECO:0008006" key="5">
    <source>
        <dbReference type="Google" id="ProtNLM"/>
    </source>
</evidence>
<evidence type="ECO:0000256" key="1">
    <source>
        <dbReference type="SAM" id="Coils"/>
    </source>
</evidence>
<dbReference type="SMART" id="SM00320">
    <property type="entry name" value="WD40"/>
    <property type="match status" value="3"/>
</dbReference>
<feature type="compositionally biased region" description="Polar residues" evidence="2">
    <location>
        <begin position="284"/>
        <end position="295"/>
    </location>
</feature>